<dbReference type="PIRSF" id="PIRSF037677">
    <property type="entry name" value="DNA_mis_repair_Msh6"/>
    <property type="match status" value="1"/>
</dbReference>
<evidence type="ECO:0000256" key="9">
    <source>
        <dbReference type="HAMAP-Rule" id="MF_00096"/>
    </source>
</evidence>
<gene>
    <name evidence="9 12" type="primary">mutS</name>
    <name evidence="12" type="ORF">GYA27_02790</name>
</gene>
<dbReference type="SMART" id="SM00534">
    <property type="entry name" value="MUTSac"/>
    <property type="match status" value="1"/>
</dbReference>
<evidence type="ECO:0000256" key="10">
    <source>
        <dbReference type="RuleBase" id="RU003756"/>
    </source>
</evidence>
<feature type="binding site" evidence="9">
    <location>
        <begin position="634"/>
        <end position="641"/>
    </location>
    <ligand>
        <name>ATP</name>
        <dbReference type="ChEBI" id="CHEBI:30616"/>
    </ligand>
</feature>
<dbReference type="InterPro" id="IPR000432">
    <property type="entry name" value="DNA_mismatch_repair_MutS_C"/>
</dbReference>
<dbReference type="InterPro" id="IPR036187">
    <property type="entry name" value="DNA_mismatch_repair_MutS_sf"/>
</dbReference>
<dbReference type="InterPro" id="IPR007696">
    <property type="entry name" value="DNA_mismatch_repair_MutS_core"/>
</dbReference>
<dbReference type="InterPro" id="IPR017261">
    <property type="entry name" value="DNA_mismatch_repair_MutS/MSH"/>
</dbReference>
<dbReference type="SUPFAM" id="SSF48334">
    <property type="entry name" value="DNA repair protein MutS, domain III"/>
    <property type="match status" value="1"/>
</dbReference>
<dbReference type="Gene3D" id="1.10.1420.10">
    <property type="match status" value="2"/>
</dbReference>
<dbReference type="CDD" id="cd03284">
    <property type="entry name" value="ABC_MutS1"/>
    <property type="match status" value="1"/>
</dbReference>
<dbReference type="GO" id="GO:0030983">
    <property type="term" value="F:mismatched DNA binding"/>
    <property type="evidence" value="ECO:0007669"/>
    <property type="project" value="InterPro"/>
</dbReference>
<dbReference type="Gene3D" id="3.40.1170.10">
    <property type="entry name" value="DNA repair protein MutS, domain I"/>
    <property type="match status" value="1"/>
</dbReference>
<dbReference type="GO" id="GO:0140664">
    <property type="term" value="F:ATP-dependent DNA damage sensor activity"/>
    <property type="evidence" value="ECO:0007669"/>
    <property type="project" value="InterPro"/>
</dbReference>
<evidence type="ECO:0000313" key="13">
    <source>
        <dbReference type="Proteomes" id="UP000526033"/>
    </source>
</evidence>
<dbReference type="FunFam" id="3.40.50.300:FF:000870">
    <property type="entry name" value="MutS protein homolog 4"/>
    <property type="match status" value="1"/>
</dbReference>
<dbReference type="GO" id="GO:0003684">
    <property type="term" value="F:damaged DNA binding"/>
    <property type="evidence" value="ECO:0007669"/>
    <property type="project" value="UniProtKB-UniRule"/>
</dbReference>
<dbReference type="GO" id="GO:0005829">
    <property type="term" value="C:cytosol"/>
    <property type="evidence" value="ECO:0007669"/>
    <property type="project" value="TreeGrafter"/>
</dbReference>
<dbReference type="InterPro" id="IPR007695">
    <property type="entry name" value="DNA_mismatch_repair_MutS-lik_N"/>
</dbReference>
<evidence type="ECO:0000256" key="5">
    <source>
        <dbReference type="ARBA" id="ARBA00022840"/>
    </source>
</evidence>
<comment type="similarity">
    <text evidence="1 9 10">Belongs to the DNA mismatch repair MutS family.</text>
</comment>
<accession>A0A7X9DKY8</accession>
<dbReference type="FunFam" id="3.40.1170.10:FF:000001">
    <property type="entry name" value="DNA mismatch repair protein MutS"/>
    <property type="match status" value="1"/>
</dbReference>
<evidence type="ECO:0000256" key="3">
    <source>
        <dbReference type="ARBA" id="ARBA00022741"/>
    </source>
</evidence>
<keyword evidence="7 9" id="KW-0234">DNA repair</keyword>
<organism evidence="12 13">
    <name type="scientific">candidate division WWE3 bacterium</name>
    <dbReference type="NCBI Taxonomy" id="2053526"/>
    <lineage>
        <taxon>Bacteria</taxon>
        <taxon>Katanobacteria</taxon>
    </lineage>
</organism>
<dbReference type="NCBIfam" id="TIGR01070">
    <property type="entry name" value="mutS1"/>
    <property type="match status" value="1"/>
</dbReference>
<dbReference type="Pfam" id="PF05192">
    <property type="entry name" value="MutS_III"/>
    <property type="match status" value="1"/>
</dbReference>
<dbReference type="FunFam" id="1.10.1420.10:FF:000001">
    <property type="entry name" value="DNA mismatch repair protein MutS"/>
    <property type="match status" value="1"/>
</dbReference>
<dbReference type="InterPro" id="IPR007861">
    <property type="entry name" value="DNA_mismatch_repair_MutS_clamp"/>
</dbReference>
<evidence type="ECO:0000313" key="12">
    <source>
        <dbReference type="EMBL" id="NMB70105.1"/>
    </source>
</evidence>
<name>A0A7X9DKY8_UNCKA</name>
<evidence type="ECO:0000256" key="6">
    <source>
        <dbReference type="ARBA" id="ARBA00023125"/>
    </source>
</evidence>
<dbReference type="PANTHER" id="PTHR11361:SF34">
    <property type="entry name" value="DNA MISMATCH REPAIR PROTEIN MSH1, MITOCHONDRIAL"/>
    <property type="match status" value="1"/>
</dbReference>
<dbReference type="Gene3D" id="3.40.50.300">
    <property type="entry name" value="P-loop containing nucleotide triphosphate hydrolases"/>
    <property type="match status" value="1"/>
</dbReference>
<keyword evidence="5 9" id="KW-0067">ATP-binding</keyword>
<dbReference type="GO" id="GO:0005524">
    <property type="term" value="F:ATP binding"/>
    <property type="evidence" value="ECO:0007669"/>
    <property type="project" value="UniProtKB-UniRule"/>
</dbReference>
<dbReference type="InterPro" id="IPR036678">
    <property type="entry name" value="MutS_con_dom_sf"/>
</dbReference>
<comment type="function">
    <text evidence="8 9">This protein is involved in the repair of mismatches in DNA. It is possible that it carries out the mismatch recognition step. This protein has a weak ATPase activity.</text>
</comment>
<dbReference type="SUPFAM" id="SSF52540">
    <property type="entry name" value="P-loop containing nucleoside triphosphate hydrolases"/>
    <property type="match status" value="1"/>
</dbReference>
<dbReference type="Pfam" id="PF05190">
    <property type="entry name" value="MutS_IV"/>
    <property type="match status" value="1"/>
</dbReference>
<dbReference type="PANTHER" id="PTHR11361">
    <property type="entry name" value="DNA MISMATCH REPAIR PROTEIN MUTS FAMILY MEMBER"/>
    <property type="match status" value="1"/>
</dbReference>
<dbReference type="InterPro" id="IPR016151">
    <property type="entry name" value="DNA_mismatch_repair_MutS_N"/>
</dbReference>
<sequence length="884" mass="98519">MPTKSKVVIQTDSFETPMMIQYLKIKAQYPDCILFFRLGDFYEMFMDDAKIGASVLDIALTSRDRGKDGRIPMAGIPFHAVDSYLYKFIKAGYKVAICEQIGDTSAPGLVERDVVRIITPGTLVNENVLDKKENNFITAINIGQESFGVALADLSTGYFAVDEYPLKLFEQLIVNDLTKYNPSECLLSPVIYNDSKILKTLKNHKNLNVFPYFEWDSAVSTAGTDLLSHFKIKDLSSFGINDLFQAQSAAAALLAYLKFTQKGDVSHIRKIDKLGSAEHLTLDRSTIYNLELFTTLRDGSRKGTLLDFIDCTHTPMGGRLLKQWLSKPLLKVSDIAARQDSIECLLADSGLRAELQQKLESLMDIERILSRLAVGVGNPRDVINLAQSLEISAEIKERLDSNYDPLISSIKEQIDKEALDLDPYIRNYFIESPPFDPKSGGYVKGGVNKELDSLRATVKGSKDFILNLEQKEKEKTGISSLKVKFNQVFGYYIEVTKSNLSAVPGYYTRKQTMVNAERFITPELKHHEEIILTAEEQIKEIEYSVFCTVVTDILDKTENIQKSASALATLDCILSLTLISLREEFVRPKVDDSDLIEIEEGRHPVVEKSLPLGEFVPNDVCLNNGDKQLLVITGPNMSGKSVYIRQVGIIVILAQMGCYVPARTARIGVVDNLFVRSGASDFIAGGLSTFMVEMVETAYILNNCTEKSLIIMDEIGRGTSTYDGISIAWAVADYLVSTKHSKTLFATHYHELQHLEDLHKDRIKNMQVTVNQTSEGPVFLHKVVPGAALHSFGIDVAKLAGVPPEVYIKALAVLEDLRARATSPEEKPALVTADIPIVTPFSDLDLFIDQMKTLDLSNTTPLEALNILAELKQIWDRNYNGHNS</sequence>
<dbReference type="Proteomes" id="UP000526033">
    <property type="component" value="Unassembled WGS sequence"/>
</dbReference>
<dbReference type="Pfam" id="PF05188">
    <property type="entry name" value="MutS_II"/>
    <property type="match status" value="1"/>
</dbReference>
<dbReference type="EMBL" id="JAAZNL010000027">
    <property type="protein sequence ID" value="NMB70105.1"/>
    <property type="molecule type" value="Genomic_DNA"/>
</dbReference>
<evidence type="ECO:0000259" key="11">
    <source>
        <dbReference type="PROSITE" id="PS00486"/>
    </source>
</evidence>
<protein>
    <recommendedName>
        <fullName evidence="2 9">DNA mismatch repair protein MutS</fullName>
    </recommendedName>
</protein>
<evidence type="ECO:0000256" key="8">
    <source>
        <dbReference type="ARBA" id="ARBA00024647"/>
    </source>
</evidence>
<evidence type="ECO:0000256" key="1">
    <source>
        <dbReference type="ARBA" id="ARBA00006271"/>
    </source>
</evidence>
<evidence type="ECO:0000256" key="2">
    <source>
        <dbReference type="ARBA" id="ARBA00021982"/>
    </source>
</evidence>
<dbReference type="AlphaFoldDB" id="A0A7X9DKY8"/>
<dbReference type="InterPro" id="IPR027417">
    <property type="entry name" value="P-loop_NTPase"/>
</dbReference>
<keyword evidence="3 9" id="KW-0547">Nucleotide-binding</keyword>
<comment type="caution">
    <text evidence="12">The sequence shown here is derived from an EMBL/GenBank/DDBJ whole genome shotgun (WGS) entry which is preliminary data.</text>
</comment>
<dbReference type="SUPFAM" id="SSF55271">
    <property type="entry name" value="DNA repair protein MutS, domain I"/>
    <property type="match status" value="1"/>
</dbReference>
<dbReference type="InterPro" id="IPR007860">
    <property type="entry name" value="DNA_mmatch_repair_MutS_con_dom"/>
</dbReference>
<dbReference type="Pfam" id="PF01624">
    <property type="entry name" value="MutS_I"/>
    <property type="match status" value="1"/>
</dbReference>
<dbReference type="Gene3D" id="3.30.420.110">
    <property type="entry name" value="MutS, connector domain"/>
    <property type="match status" value="1"/>
</dbReference>
<evidence type="ECO:0000256" key="4">
    <source>
        <dbReference type="ARBA" id="ARBA00022763"/>
    </source>
</evidence>
<dbReference type="NCBIfam" id="NF003810">
    <property type="entry name" value="PRK05399.1"/>
    <property type="match status" value="1"/>
</dbReference>
<reference evidence="12 13" key="1">
    <citation type="journal article" date="2020" name="Biotechnol. Biofuels">
        <title>New insights from the biogas microbiome by comprehensive genome-resolved metagenomics of nearly 1600 species originating from multiple anaerobic digesters.</title>
        <authorList>
            <person name="Campanaro S."/>
            <person name="Treu L."/>
            <person name="Rodriguez-R L.M."/>
            <person name="Kovalovszki A."/>
            <person name="Ziels R.M."/>
            <person name="Maus I."/>
            <person name="Zhu X."/>
            <person name="Kougias P.G."/>
            <person name="Basile A."/>
            <person name="Luo G."/>
            <person name="Schluter A."/>
            <person name="Konstantinidis K.T."/>
            <person name="Angelidaki I."/>
        </authorList>
    </citation>
    <scope>NUCLEOTIDE SEQUENCE [LARGE SCALE GENOMIC DNA]</scope>
    <source>
        <strain evidence="12">AS27yjCOA_165</strain>
    </source>
</reference>
<dbReference type="InterPro" id="IPR005748">
    <property type="entry name" value="DNA_mismatch_repair_MutS"/>
</dbReference>
<dbReference type="PROSITE" id="PS00486">
    <property type="entry name" value="DNA_MISMATCH_REPAIR_2"/>
    <property type="match status" value="1"/>
</dbReference>
<proteinExistence type="inferred from homology"/>
<dbReference type="InterPro" id="IPR045076">
    <property type="entry name" value="MutS"/>
</dbReference>
<dbReference type="Pfam" id="PF00488">
    <property type="entry name" value="MutS_V"/>
    <property type="match status" value="1"/>
</dbReference>
<dbReference type="SUPFAM" id="SSF53150">
    <property type="entry name" value="DNA repair protein MutS, domain II"/>
    <property type="match status" value="1"/>
</dbReference>
<dbReference type="GO" id="GO:0006298">
    <property type="term" value="P:mismatch repair"/>
    <property type="evidence" value="ECO:0007669"/>
    <property type="project" value="UniProtKB-UniRule"/>
</dbReference>
<keyword evidence="6 9" id="KW-0238">DNA-binding</keyword>
<evidence type="ECO:0000256" key="7">
    <source>
        <dbReference type="ARBA" id="ARBA00023204"/>
    </source>
</evidence>
<dbReference type="SMART" id="SM00533">
    <property type="entry name" value="MUTSd"/>
    <property type="match status" value="1"/>
</dbReference>
<keyword evidence="4 9" id="KW-0227">DNA damage</keyword>
<feature type="domain" description="DNA mismatch repair proteins mutS family" evidence="11">
    <location>
        <begin position="708"/>
        <end position="724"/>
    </location>
</feature>
<dbReference type="HAMAP" id="MF_00096">
    <property type="entry name" value="MutS"/>
    <property type="match status" value="1"/>
</dbReference>